<sequence>MSKDAYIHKVLPGSPGSPLLFVFHGTGADENQLLGFGRDLVPSATIVSPRGDVSEHGAARFFRRTGEGVYDMDDLARATTKMAGFVKAHVEAAKPSAVFGLGYSNGANILASVVFVEPGLFDAVALMHPLIPFEPQVQGSLAGRRILITAGRRDPICPPNLTSRLEAYLRADGADATVEWHDGGHEVRPNEIEAARRLFAPAPALNQRDGA</sequence>
<reference evidence="3" key="1">
    <citation type="submission" date="2014-08" db="EMBL/GenBank/DDBJ databases">
        <authorList>
            <person name="Edwards T."/>
        </authorList>
    </citation>
    <scope>NUCLEOTIDE SEQUENCE [LARGE SCALE GENOMIC DNA]</scope>
</reference>
<accession>A0A0K2W0E5</accession>
<proteinExistence type="predicted"/>
<protein>
    <submittedName>
        <fullName evidence="2">Phospholipase/Carboxylesterase</fullName>
    </submittedName>
</protein>
<dbReference type="InterPro" id="IPR029058">
    <property type="entry name" value="AB_hydrolase_fold"/>
</dbReference>
<dbReference type="AlphaFoldDB" id="A0A0K2W0E5"/>
<evidence type="ECO:0000313" key="3">
    <source>
        <dbReference type="Proteomes" id="UP000182888"/>
    </source>
</evidence>
<dbReference type="SUPFAM" id="SSF53474">
    <property type="entry name" value="alpha/beta-Hydrolases"/>
    <property type="match status" value="1"/>
</dbReference>
<dbReference type="Pfam" id="PF01738">
    <property type="entry name" value="DLH"/>
    <property type="match status" value="1"/>
</dbReference>
<evidence type="ECO:0000313" key="2">
    <source>
        <dbReference type="EMBL" id="CDX58109.1"/>
    </source>
</evidence>
<gene>
    <name evidence="2" type="ORF">MPL1032_230202</name>
</gene>
<dbReference type="Gene3D" id="3.40.50.1820">
    <property type="entry name" value="alpha/beta hydrolase"/>
    <property type="match status" value="1"/>
</dbReference>
<feature type="domain" description="Dienelactone hydrolase" evidence="1">
    <location>
        <begin position="89"/>
        <end position="183"/>
    </location>
</feature>
<dbReference type="InterPro" id="IPR002925">
    <property type="entry name" value="Dienelactn_hydro"/>
</dbReference>
<evidence type="ECO:0000259" key="1">
    <source>
        <dbReference type="Pfam" id="PF01738"/>
    </source>
</evidence>
<dbReference type="Proteomes" id="UP000182888">
    <property type="component" value="Unassembled WGS sequence"/>
</dbReference>
<dbReference type="EMBL" id="CCND01000016">
    <property type="protein sequence ID" value="CDX58109.1"/>
    <property type="molecule type" value="Genomic_DNA"/>
</dbReference>
<dbReference type="GO" id="GO:0016787">
    <property type="term" value="F:hydrolase activity"/>
    <property type="evidence" value="ECO:0007669"/>
    <property type="project" value="InterPro"/>
</dbReference>
<name>A0A0K2W0E5_MESPL</name>
<organism evidence="2 3">
    <name type="scientific">Mesorhizobium plurifarium</name>
    <dbReference type="NCBI Taxonomy" id="69974"/>
    <lineage>
        <taxon>Bacteria</taxon>
        <taxon>Pseudomonadati</taxon>
        <taxon>Pseudomonadota</taxon>
        <taxon>Alphaproteobacteria</taxon>
        <taxon>Hyphomicrobiales</taxon>
        <taxon>Phyllobacteriaceae</taxon>
        <taxon>Mesorhizobium</taxon>
    </lineage>
</organism>